<keyword evidence="2" id="KW-1185">Reference proteome</keyword>
<evidence type="ECO:0000313" key="2">
    <source>
        <dbReference type="Proteomes" id="UP000286415"/>
    </source>
</evidence>
<gene>
    <name evidence="1" type="ORF">CSKR_113700</name>
</gene>
<organism evidence="1 2">
    <name type="scientific">Clonorchis sinensis</name>
    <name type="common">Chinese liver fluke</name>
    <dbReference type="NCBI Taxonomy" id="79923"/>
    <lineage>
        <taxon>Eukaryota</taxon>
        <taxon>Metazoa</taxon>
        <taxon>Spiralia</taxon>
        <taxon>Lophotrochozoa</taxon>
        <taxon>Platyhelminthes</taxon>
        <taxon>Trematoda</taxon>
        <taxon>Digenea</taxon>
        <taxon>Opisthorchiida</taxon>
        <taxon>Opisthorchiata</taxon>
        <taxon>Opisthorchiidae</taxon>
        <taxon>Clonorchis</taxon>
    </lineage>
</organism>
<name>A0A419PXS6_CLOSI</name>
<proteinExistence type="predicted"/>
<protein>
    <submittedName>
        <fullName evidence="1">Uncharacterized protein</fullName>
    </submittedName>
</protein>
<reference evidence="1 2" key="2">
    <citation type="journal article" date="2021" name="Genomics">
        <title>High-quality reference genome for Clonorchis sinensis.</title>
        <authorList>
            <person name="Young N.D."/>
            <person name="Stroehlein A.J."/>
            <person name="Kinkar L."/>
            <person name="Wang T."/>
            <person name="Sohn W.M."/>
            <person name="Chang B.C.H."/>
            <person name="Kaur P."/>
            <person name="Weisz D."/>
            <person name="Dudchenko O."/>
            <person name="Aiden E.L."/>
            <person name="Korhonen P.K."/>
            <person name="Gasser R.B."/>
        </authorList>
    </citation>
    <scope>NUCLEOTIDE SEQUENCE [LARGE SCALE GENOMIC DNA]</scope>
    <source>
        <strain evidence="1">Cs-k2</strain>
    </source>
</reference>
<dbReference type="InParanoid" id="A0A419PXS6"/>
<dbReference type="AlphaFoldDB" id="A0A419PXS6"/>
<evidence type="ECO:0000313" key="1">
    <source>
        <dbReference type="EMBL" id="KAG5454474.1"/>
    </source>
</evidence>
<reference evidence="1 2" key="1">
    <citation type="journal article" date="2018" name="Biotechnol. Adv.">
        <title>Improved genomic resources and new bioinformatic workflow for the carcinogenic parasite Clonorchis sinensis: Biotechnological implications.</title>
        <authorList>
            <person name="Wang D."/>
            <person name="Korhonen P.K."/>
            <person name="Gasser R.B."/>
            <person name="Young N.D."/>
        </authorList>
    </citation>
    <scope>NUCLEOTIDE SEQUENCE [LARGE SCALE GENOMIC DNA]</scope>
    <source>
        <strain evidence="1">Cs-k2</strain>
    </source>
</reference>
<comment type="caution">
    <text evidence="1">The sequence shown here is derived from an EMBL/GenBank/DDBJ whole genome shotgun (WGS) entry which is preliminary data.</text>
</comment>
<dbReference type="Proteomes" id="UP000286415">
    <property type="component" value="Unassembled WGS sequence"/>
</dbReference>
<feature type="non-terminal residue" evidence="1">
    <location>
        <position position="1"/>
    </location>
</feature>
<dbReference type="EMBL" id="NIRI02000010">
    <property type="protein sequence ID" value="KAG5454474.1"/>
    <property type="molecule type" value="Genomic_DNA"/>
</dbReference>
<sequence length="56" mass="6142">VVPLYSCNQGAAGKDPETLICVWSCVVRTKSNVALPSTQKIYEQNCAAGRWHMMSV</sequence>
<accession>A0A419PXS6</accession>